<accession>E6QVH6</accession>
<comment type="caution">
    <text evidence="10">The sequence shown here is derived from an EMBL/GenBank/DDBJ whole genome shotgun (WGS) entry which is preliminary data.</text>
</comment>
<gene>
    <name evidence="10" type="ORF">CARN7_2063</name>
</gene>
<evidence type="ECO:0000259" key="9">
    <source>
        <dbReference type="Pfam" id="PF12804"/>
    </source>
</evidence>
<dbReference type="PANTHER" id="PTHR19136">
    <property type="entry name" value="MOLYBDENUM COFACTOR GUANYLYLTRANSFERASE"/>
    <property type="match status" value="1"/>
</dbReference>
<dbReference type="Gene3D" id="3.90.550.10">
    <property type="entry name" value="Spore Coat Polysaccharide Biosynthesis Protein SpsA, Chain A"/>
    <property type="match status" value="1"/>
</dbReference>
<keyword evidence="1" id="KW-0963">Cytoplasm</keyword>
<evidence type="ECO:0000256" key="1">
    <source>
        <dbReference type="ARBA" id="ARBA00022490"/>
    </source>
</evidence>
<evidence type="ECO:0000256" key="4">
    <source>
        <dbReference type="ARBA" id="ARBA00022741"/>
    </source>
</evidence>
<dbReference type="CDD" id="cd02503">
    <property type="entry name" value="MobA"/>
    <property type="match status" value="1"/>
</dbReference>
<dbReference type="GO" id="GO:0016779">
    <property type="term" value="F:nucleotidyltransferase activity"/>
    <property type="evidence" value="ECO:0007669"/>
    <property type="project" value="TreeGrafter"/>
</dbReference>
<evidence type="ECO:0000256" key="8">
    <source>
        <dbReference type="SAM" id="MobiDB-lite"/>
    </source>
</evidence>
<dbReference type="GO" id="GO:0005525">
    <property type="term" value="F:GTP binding"/>
    <property type="evidence" value="ECO:0007669"/>
    <property type="project" value="UniProtKB-KW"/>
</dbReference>
<keyword evidence="5" id="KW-0460">Magnesium</keyword>
<dbReference type="GO" id="GO:0046872">
    <property type="term" value="F:metal ion binding"/>
    <property type="evidence" value="ECO:0007669"/>
    <property type="project" value="UniProtKB-KW"/>
</dbReference>
<feature type="domain" description="MobA-like NTP transferase" evidence="9">
    <location>
        <begin position="7"/>
        <end position="152"/>
    </location>
</feature>
<evidence type="ECO:0000256" key="6">
    <source>
        <dbReference type="ARBA" id="ARBA00023134"/>
    </source>
</evidence>
<keyword evidence="3" id="KW-0479">Metal-binding</keyword>
<dbReference type="InterPro" id="IPR029044">
    <property type="entry name" value="Nucleotide-diphossugar_trans"/>
</dbReference>
<evidence type="ECO:0000256" key="5">
    <source>
        <dbReference type="ARBA" id="ARBA00022842"/>
    </source>
</evidence>
<organism evidence="10">
    <name type="scientific">mine drainage metagenome</name>
    <dbReference type="NCBI Taxonomy" id="410659"/>
    <lineage>
        <taxon>unclassified sequences</taxon>
        <taxon>metagenomes</taxon>
        <taxon>ecological metagenomes</taxon>
    </lineage>
</organism>
<reference evidence="10" key="1">
    <citation type="submission" date="2009-10" db="EMBL/GenBank/DDBJ databases">
        <title>Diversity of trophic interactions inside an arsenic-rich microbial ecosystem.</title>
        <authorList>
            <person name="Bertin P.N."/>
            <person name="Heinrich-Salmeron A."/>
            <person name="Pelletier E."/>
            <person name="Goulhen-Chollet F."/>
            <person name="Arsene-Ploetze F."/>
            <person name="Gallien S."/>
            <person name="Calteau A."/>
            <person name="Vallenet D."/>
            <person name="Casiot C."/>
            <person name="Chane-Woon-Ming B."/>
            <person name="Giloteaux L."/>
            <person name="Barakat M."/>
            <person name="Bonnefoy V."/>
            <person name="Bruneel O."/>
            <person name="Chandler M."/>
            <person name="Cleiss J."/>
            <person name="Duran R."/>
            <person name="Elbaz-Poulichet F."/>
            <person name="Fonknechten N."/>
            <person name="Lauga B."/>
            <person name="Mornico D."/>
            <person name="Ortet P."/>
            <person name="Schaeffer C."/>
            <person name="Siguier P."/>
            <person name="Alexander Thil Smith A."/>
            <person name="Van Dorsselaer A."/>
            <person name="Weissenbach J."/>
            <person name="Medigue C."/>
            <person name="Le Paslier D."/>
        </authorList>
    </citation>
    <scope>NUCLEOTIDE SEQUENCE</scope>
</reference>
<keyword evidence="4" id="KW-0547">Nucleotide-binding</keyword>
<proteinExistence type="inferred from homology"/>
<feature type="compositionally biased region" description="Basic and acidic residues" evidence="8">
    <location>
        <begin position="188"/>
        <end position="197"/>
    </location>
</feature>
<keyword evidence="2" id="KW-0808">Transferase</keyword>
<keyword evidence="7" id="KW-0501">Molybdenum cofactor biosynthesis</keyword>
<dbReference type="GO" id="GO:0006777">
    <property type="term" value="P:Mo-molybdopterin cofactor biosynthetic process"/>
    <property type="evidence" value="ECO:0007669"/>
    <property type="project" value="UniProtKB-KW"/>
</dbReference>
<dbReference type="SUPFAM" id="SSF53448">
    <property type="entry name" value="Nucleotide-diphospho-sugar transferases"/>
    <property type="match status" value="1"/>
</dbReference>
<dbReference type="AlphaFoldDB" id="E6QVH6"/>
<evidence type="ECO:0000256" key="7">
    <source>
        <dbReference type="ARBA" id="ARBA00023150"/>
    </source>
</evidence>
<feature type="region of interest" description="Disordered" evidence="8">
    <location>
        <begin position="188"/>
        <end position="208"/>
    </location>
</feature>
<name>E6QVH6_9ZZZZ</name>
<dbReference type="InterPro" id="IPR025877">
    <property type="entry name" value="MobA-like_NTP_Trfase"/>
</dbReference>
<sequence>MIDDCTALILAGGQSRRMGRDKAMLPFGPTTVIQTLIDTLHPLFASMLLSVHAPRPKLSLPQICDATEAGGPLDGLICGLAEIRTNWAFVIACDMPMIHPVMIRLLAARRAQQHAVVAIVQDHVQPFAAFYSTCCLPLLRTRFNAGQLSLTSALQQLTITCVDEADLIRADPSLNSFFDLDTPEDWENARNRGDSKAMRSPAFRPVDI</sequence>
<evidence type="ECO:0000256" key="3">
    <source>
        <dbReference type="ARBA" id="ARBA00022723"/>
    </source>
</evidence>
<protein>
    <submittedName>
        <fullName evidence="10">Putative molybdopterin-guanine dinucleotide biosynthesis protein A</fullName>
    </submittedName>
</protein>
<dbReference type="PANTHER" id="PTHR19136:SF81">
    <property type="entry name" value="MOLYBDENUM COFACTOR GUANYLYLTRANSFERASE"/>
    <property type="match status" value="1"/>
</dbReference>
<dbReference type="EMBL" id="CABR01000129">
    <property type="protein sequence ID" value="CBI11249.1"/>
    <property type="molecule type" value="Genomic_DNA"/>
</dbReference>
<evidence type="ECO:0000313" key="10">
    <source>
        <dbReference type="EMBL" id="CBI11249.1"/>
    </source>
</evidence>
<evidence type="ECO:0000256" key="2">
    <source>
        <dbReference type="ARBA" id="ARBA00022679"/>
    </source>
</evidence>
<dbReference type="Pfam" id="PF12804">
    <property type="entry name" value="NTP_transf_3"/>
    <property type="match status" value="1"/>
</dbReference>
<keyword evidence="6" id="KW-0342">GTP-binding</keyword>
<dbReference type="HAMAP" id="MF_00316">
    <property type="entry name" value="MobA"/>
    <property type="match status" value="1"/>
</dbReference>
<dbReference type="InterPro" id="IPR013482">
    <property type="entry name" value="Molybde_CF_guanTrfase"/>
</dbReference>